<dbReference type="SUPFAM" id="SSF48726">
    <property type="entry name" value="Immunoglobulin"/>
    <property type="match status" value="1"/>
</dbReference>
<dbReference type="InterPro" id="IPR036179">
    <property type="entry name" value="Ig-like_dom_sf"/>
</dbReference>
<dbReference type="AlphaFoldDB" id="A0A9X9PVJ7"/>
<evidence type="ECO:0000313" key="3">
    <source>
        <dbReference type="EMBL" id="VCW68480.1"/>
    </source>
</evidence>
<protein>
    <recommendedName>
        <fullName evidence="2">Ig-like domain-containing protein</fullName>
    </recommendedName>
</protein>
<name>A0A9X9PVJ7_GULGU</name>
<feature type="chain" id="PRO_5040753739" description="Ig-like domain-containing protein" evidence="1">
    <location>
        <begin position="17"/>
        <end position="162"/>
    </location>
</feature>
<feature type="domain" description="Ig-like" evidence="2">
    <location>
        <begin position="19"/>
        <end position="125"/>
    </location>
</feature>
<dbReference type="InterPro" id="IPR007110">
    <property type="entry name" value="Ig-like_dom"/>
</dbReference>
<evidence type="ECO:0000259" key="2">
    <source>
        <dbReference type="PROSITE" id="PS50835"/>
    </source>
</evidence>
<comment type="caution">
    <text evidence="3">The sequence shown here is derived from an EMBL/GenBank/DDBJ whole genome shotgun (WGS) entry which is preliminary data.</text>
</comment>
<dbReference type="Gene3D" id="2.60.40.10">
    <property type="entry name" value="Immunoglobulins"/>
    <property type="match status" value="1"/>
</dbReference>
<dbReference type="Proteomes" id="UP000269945">
    <property type="component" value="Unassembled WGS sequence"/>
</dbReference>
<dbReference type="Pfam" id="PF07686">
    <property type="entry name" value="V-set"/>
    <property type="match status" value="1"/>
</dbReference>
<dbReference type="SMART" id="SM00406">
    <property type="entry name" value="IGv"/>
    <property type="match status" value="1"/>
</dbReference>
<keyword evidence="1" id="KW-0732">Signal</keyword>
<feature type="signal peptide" evidence="1">
    <location>
        <begin position="1"/>
        <end position="16"/>
    </location>
</feature>
<evidence type="ECO:0000313" key="4">
    <source>
        <dbReference type="Proteomes" id="UP000269945"/>
    </source>
</evidence>
<dbReference type="InterPro" id="IPR013783">
    <property type="entry name" value="Ig-like_fold"/>
</dbReference>
<dbReference type="SMART" id="SM00409">
    <property type="entry name" value="IG"/>
    <property type="match status" value="1"/>
</dbReference>
<keyword evidence="4" id="KW-1185">Reference proteome</keyword>
<dbReference type="PROSITE" id="PS50835">
    <property type="entry name" value="IG_LIKE"/>
    <property type="match status" value="1"/>
</dbReference>
<dbReference type="InterPro" id="IPR003599">
    <property type="entry name" value="Ig_sub"/>
</dbReference>
<evidence type="ECO:0000256" key="1">
    <source>
        <dbReference type="SAM" id="SignalP"/>
    </source>
</evidence>
<dbReference type="InterPro" id="IPR013106">
    <property type="entry name" value="Ig_V-set"/>
</dbReference>
<proteinExistence type="predicted"/>
<dbReference type="PANTHER" id="PTHR23267">
    <property type="entry name" value="IMMUNOGLOBULIN LIGHT CHAIN"/>
    <property type="match status" value="1"/>
</dbReference>
<dbReference type="InterPro" id="IPR050150">
    <property type="entry name" value="IgV_Light_Chain"/>
</dbReference>
<sequence>MAWTLFPLGLIAYGSGADSQTMVIQDLSLSVSPRGTVTLTCGLSSGSVSATNSPHWFQQTPCQDPCMLIYNISNLPSGISDCFSGSRSGNKVILTITMVEVEDEANYHCLLALSVSALETGEKLVVVMDTTTMGREARPPLPWFKAMCPPSWYSQCVSISPL</sequence>
<accession>A0A9X9PVJ7</accession>
<organism evidence="3 4">
    <name type="scientific">Gulo gulo</name>
    <name type="common">Wolverine</name>
    <name type="synonym">Gluton</name>
    <dbReference type="NCBI Taxonomy" id="48420"/>
    <lineage>
        <taxon>Eukaryota</taxon>
        <taxon>Metazoa</taxon>
        <taxon>Chordata</taxon>
        <taxon>Craniata</taxon>
        <taxon>Vertebrata</taxon>
        <taxon>Euteleostomi</taxon>
        <taxon>Mammalia</taxon>
        <taxon>Eutheria</taxon>
        <taxon>Laurasiatheria</taxon>
        <taxon>Carnivora</taxon>
        <taxon>Caniformia</taxon>
        <taxon>Musteloidea</taxon>
        <taxon>Mustelidae</taxon>
        <taxon>Guloninae</taxon>
        <taxon>Gulo</taxon>
    </lineage>
</organism>
<reference evidence="3 4" key="1">
    <citation type="submission" date="2018-10" db="EMBL/GenBank/DDBJ databases">
        <authorList>
            <person name="Ekblom R."/>
            <person name="Jareborg N."/>
        </authorList>
    </citation>
    <scope>NUCLEOTIDE SEQUENCE [LARGE SCALE GENOMIC DNA]</scope>
    <source>
        <tissue evidence="3">Muscle</tissue>
    </source>
</reference>
<dbReference type="EMBL" id="CYRY02003919">
    <property type="protein sequence ID" value="VCW68480.1"/>
    <property type="molecule type" value="Genomic_DNA"/>
</dbReference>
<gene>
    <name evidence="3" type="ORF">BN2614_LOCUS1</name>
</gene>